<dbReference type="AlphaFoldDB" id="A0A3E4YLK6"/>
<proteinExistence type="predicted"/>
<reference evidence="1 2" key="1">
    <citation type="submission" date="2018-08" db="EMBL/GenBank/DDBJ databases">
        <title>A genome reference for cultivated species of the human gut microbiota.</title>
        <authorList>
            <person name="Zou Y."/>
            <person name="Xue W."/>
            <person name="Luo G."/>
        </authorList>
    </citation>
    <scope>NUCLEOTIDE SEQUENCE [LARGE SCALE GENOMIC DNA]</scope>
    <source>
        <strain evidence="1 2">OM07-13</strain>
    </source>
</reference>
<accession>A0A3E4YLK6</accession>
<comment type="caution">
    <text evidence="1">The sequence shown here is derived from an EMBL/GenBank/DDBJ whole genome shotgun (WGS) entry which is preliminary data.</text>
</comment>
<dbReference type="EMBL" id="QSTP01000001">
    <property type="protein sequence ID" value="RGM75590.1"/>
    <property type="molecule type" value="Genomic_DNA"/>
</dbReference>
<name>A0A3E4YLK6_9FIRM</name>
<evidence type="ECO:0000313" key="1">
    <source>
        <dbReference type="EMBL" id="RGM75590.1"/>
    </source>
</evidence>
<protein>
    <submittedName>
        <fullName evidence="1">Uncharacterized protein</fullName>
    </submittedName>
</protein>
<organism evidence="1 2">
    <name type="scientific">Agathobacter rectalis</name>
    <dbReference type="NCBI Taxonomy" id="39491"/>
    <lineage>
        <taxon>Bacteria</taxon>
        <taxon>Bacillati</taxon>
        <taxon>Bacillota</taxon>
        <taxon>Clostridia</taxon>
        <taxon>Lachnospirales</taxon>
        <taxon>Lachnospiraceae</taxon>
        <taxon>Agathobacter</taxon>
    </lineage>
</organism>
<evidence type="ECO:0000313" key="2">
    <source>
        <dbReference type="Proteomes" id="UP000260758"/>
    </source>
</evidence>
<sequence length="96" mass="11493">MIIADIKEIFKDKYVDIEIYKPYNNHNLSRFDMDSCYQLSHIFPDRDYNDNMEISFYQFFNEDDYNNEILANCDITVDFNDCYGNKAANVLCIMVK</sequence>
<gene>
    <name evidence="1" type="ORF">DXB99_03415</name>
</gene>
<dbReference type="Proteomes" id="UP000260758">
    <property type="component" value="Unassembled WGS sequence"/>
</dbReference>
<dbReference type="RefSeq" id="WP_117718346.1">
    <property type="nucleotide sequence ID" value="NZ_QSTP01000001.1"/>
</dbReference>